<evidence type="ECO:0000313" key="2">
    <source>
        <dbReference type="Proteomes" id="UP000499080"/>
    </source>
</evidence>
<organism evidence="1 2">
    <name type="scientific">Araneus ventricosus</name>
    <name type="common">Orbweaver spider</name>
    <name type="synonym">Epeira ventricosa</name>
    <dbReference type="NCBI Taxonomy" id="182803"/>
    <lineage>
        <taxon>Eukaryota</taxon>
        <taxon>Metazoa</taxon>
        <taxon>Ecdysozoa</taxon>
        <taxon>Arthropoda</taxon>
        <taxon>Chelicerata</taxon>
        <taxon>Arachnida</taxon>
        <taxon>Araneae</taxon>
        <taxon>Araneomorphae</taxon>
        <taxon>Entelegynae</taxon>
        <taxon>Araneoidea</taxon>
        <taxon>Araneidae</taxon>
        <taxon>Araneus</taxon>
    </lineage>
</organism>
<dbReference type="AlphaFoldDB" id="A0A4Y2MA85"/>
<name>A0A4Y2MA85_ARAVE</name>
<accession>A0A4Y2MA85</accession>
<dbReference type="EMBL" id="BGPR01007070">
    <property type="protein sequence ID" value="GBN24028.1"/>
    <property type="molecule type" value="Genomic_DNA"/>
</dbReference>
<keyword evidence="2" id="KW-1185">Reference proteome</keyword>
<sequence>MSFRYRTAKKSSWGGVCAKNIDIGHLMSRKRLYDLTGRISSSSHLWQDPTVDEMERYVQCSATSYSNLRDLRGAFCYHGLIFNLNDFSDPKIPCLEDYLLSSSPEYIQLN</sequence>
<dbReference type="Proteomes" id="UP000499080">
    <property type="component" value="Unassembled WGS sequence"/>
</dbReference>
<evidence type="ECO:0000313" key="1">
    <source>
        <dbReference type="EMBL" id="GBN24028.1"/>
    </source>
</evidence>
<comment type="caution">
    <text evidence="1">The sequence shown here is derived from an EMBL/GenBank/DDBJ whole genome shotgun (WGS) entry which is preliminary data.</text>
</comment>
<gene>
    <name evidence="1" type="ORF">AVEN_23216_1</name>
</gene>
<protein>
    <submittedName>
        <fullName evidence="1">Uncharacterized protein</fullName>
    </submittedName>
</protein>
<reference evidence="1 2" key="1">
    <citation type="journal article" date="2019" name="Sci. Rep.">
        <title>Orb-weaving spider Araneus ventricosus genome elucidates the spidroin gene catalogue.</title>
        <authorList>
            <person name="Kono N."/>
            <person name="Nakamura H."/>
            <person name="Ohtoshi R."/>
            <person name="Moran D.A.P."/>
            <person name="Shinohara A."/>
            <person name="Yoshida Y."/>
            <person name="Fujiwara M."/>
            <person name="Mori M."/>
            <person name="Tomita M."/>
            <person name="Arakawa K."/>
        </authorList>
    </citation>
    <scope>NUCLEOTIDE SEQUENCE [LARGE SCALE GENOMIC DNA]</scope>
</reference>
<proteinExistence type="predicted"/>